<evidence type="ECO:0000256" key="2">
    <source>
        <dbReference type="SAM" id="SignalP"/>
    </source>
</evidence>
<evidence type="ECO:0000256" key="1">
    <source>
        <dbReference type="SAM" id="MobiDB-lite"/>
    </source>
</evidence>
<evidence type="ECO:0000313" key="3">
    <source>
        <dbReference type="EMBL" id="KAK6329952.1"/>
    </source>
</evidence>
<feature type="chain" id="PRO_5043018773" evidence="2">
    <location>
        <begin position="22"/>
        <end position="398"/>
    </location>
</feature>
<name>A0AAN8RBC7_9PEZI</name>
<dbReference type="EMBL" id="JAVHNR010000012">
    <property type="protein sequence ID" value="KAK6329952.1"/>
    <property type="molecule type" value="Genomic_DNA"/>
</dbReference>
<dbReference type="AlphaFoldDB" id="A0AAN8RBC7"/>
<feature type="region of interest" description="Disordered" evidence="1">
    <location>
        <begin position="376"/>
        <end position="398"/>
    </location>
</feature>
<keyword evidence="4" id="KW-1185">Reference proteome</keyword>
<comment type="caution">
    <text evidence="3">The sequence shown here is derived from an EMBL/GenBank/DDBJ whole genome shotgun (WGS) entry which is preliminary data.</text>
</comment>
<dbReference type="Proteomes" id="UP001313282">
    <property type="component" value="Unassembled WGS sequence"/>
</dbReference>
<evidence type="ECO:0000313" key="4">
    <source>
        <dbReference type="Proteomes" id="UP001313282"/>
    </source>
</evidence>
<protein>
    <submittedName>
        <fullName evidence="3">Uncharacterized protein</fullName>
    </submittedName>
</protein>
<feature type="signal peptide" evidence="2">
    <location>
        <begin position="1"/>
        <end position="21"/>
    </location>
</feature>
<feature type="compositionally biased region" description="Polar residues" evidence="1">
    <location>
        <begin position="376"/>
        <end position="387"/>
    </location>
</feature>
<keyword evidence="2" id="KW-0732">Signal</keyword>
<sequence>MPSMRKFIGLTVCAWAAHVAATPNPYACNADNCLRALRGLASKSYDRVSTDCSKYVWTTATGAPATVTETSTIIQTETAETTESVTITSYETVTSTAGASTILIKEPNPDPHAVAKARGLSPRDATSPVPTYASACTSGARYASACSCFGVPASVATVDPSTVTVFEHTTTVITTTSTDLSSTTVVETSTSTVGGDAVEYTAFAMAVVATGPNFPTEWNDAGETKLYAGSDGPYAWFVRSHPLLPVIRQPDGKIYIPRYGQRAYYYCRQAYDDWYEVNLPGAMTFSVSWSGVFGTEGVEAYCNWGADKIIHCSCTVNGVLYDKMSYREDRSGYSEITLRSGAIPANLAEAEITAVAITAQNCGDSTPGWMGCQGWTNPNDTPPWTQQTKKRSLIFNKS</sequence>
<gene>
    <name evidence="3" type="ORF">TWF718_003379</name>
</gene>
<reference evidence="3 4" key="1">
    <citation type="submission" date="2019-10" db="EMBL/GenBank/DDBJ databases">
        <authorList>
            <person name="Palmer J.M."/>
        </authorList>
    </citation>
    <scope>NUCLEOTIDE SEQUENCE [LARGE SCALE GENOMIC DNA]</scope>
    <source>
        <strain evidence="3 4">TWF718</strain>
    </source>
</reference>
<accession>A0AAN8RBC7</accession>
<proteinExistence type="predicted"/>
<organism evidence="3 4">
    <name type="scientific">Orbilia javanica</name>
    <dbReference type="NCBI Taxonomy" id="47235"/>
    <lineage>
        <taxon>Eukaryota</taxon>
        <taxon>Fungi</taxon>
        <taxon>Dikarya</taxon>
        <taxon>Ascomycota</taxon>
        <taxon>Pezizomycotina</taxon>
        <taxon>Orbiliomycetes</taxon>
        <taxon>Orbiliales</taxon>
        <taxon>Orbiliaceae</taxon>
        <taxon>Orbilia</taxon>
    </lineage>
</organism>